<feature type="non-terminal residue" evidence="1">
    <location>
        <position position="1"/>
    </location>
</feature>
<dbReference type="AlphaFoldDB" id="A0A6A6EFT1"/>
<dbReference type="OrthoDB" id="3933870at2759"/>
<keyword evidence="2" id="KW-1185">Reference proteome</keyword>
<evidence type="ECO:0000313" key="1">
    <source>
        <dbReference type="EMBL" id="KAF2190381.1"/>
    </source>
</evidence>
<gene>
    <name evidence="1" type="ORF">K469DRAFT_558662</name>
</gene>
<reference evidence="1" key="1">
    <citation type="journal article" date="2020" name="Stud. Mycol.">
        <title>101 Dothideomycetes genomes: a test case for predicting lifestyles and emergence of pathogens.</title>
        <authorList>
            <person name="Haridas S."/>
            <person name="Albert R."/>
            <person name="Binder M."/>
            <person name="Bloem J."/>
            <person name="Labutti K."/>
            <person name="Salamov A."/>
            <person name="Andreopoulos B."/>
            <person name="Baker S."/>
            <person name="Barry K."/>
            <person name="Bills G."/>
            <person name="Bluhm B."/>
            <person name="Cannon C."/>
            <person name="Castanera R."/>
            <person name="Culley D."/>
            <person name="Daum C."/>
            <person name="Ezra D."/>
            <person name="Gonzalez J."/>
            <person name="Henrissat B."/>
            <person name="Kuo A."/>
            <person name="Liang C."/>
            <person name="Lipzen A."/>
            <person name="Lutzoni F."/>
            <person name="Magnuson J."/>
            <person name="Mondo S."/>
            <person name="Nolan M."/>
            <person name="Ohm R."/>
            <person name="Pangilinan J."/>
            <person name="Park H.-J."/>
            <person name="Ramirez L."/>
            <person name="Alfaro M."/>
            <person name="Sun H."/>
            <person name="Tritt A."/>
            <person name="Yoshinaga Y."/>
            <person name="Zwiers L.-H."/>
            <person name="Turgeon B."/>
            <person name="Goodwin S."/>
            <person name="Spatafora J."/>
            <person name="Crous P."/>
            <person name="Grigoriev I."/>
        </authorList>
    </citation>
    <scope>NUCLEOTIDE SEQUENCE</scope>
    <source>
        <strain evidence="1">CBS 207.26</strain>
    </source>
</reference>
<organism evidence="1 2">
    <name type="scientific">Zopfia rhizophila CBS 207.26</name>
    <dbReference type="NCBI Taxonomy" id="1314779"/>
    <lineage>
        <taxon>Eukaryota</taxon>
        <taxon>Fungi</taxon>
        <taxon>Dikarya</taxon>
        <taxon>Ascomycota</taxon>
        <taxon>Pezizomycotina</taxon>
        <taxon>Dothideomycetes</taxon>
        <taxon>Dothideomycetes incertae sedis</taxon>
        <taxon>Zopfiaceae</taxon>
        <taxon>Zopfia</taxon>
    </lineage>
</organism>
<dbReference type="InterPro" id="IPR021842">
    <property type="entry name" value="DUF3435"/>
</dbReference>
<dbReference type="Pfam" id="PF11917">
    <property type="entry name" value="DUF3435"/>
    <property type="match status" value="1"/>
</dbReference>
<name>A0A6A6EFT1_9PEZI</name>
<dbReference type="Proteomes" id="UP000800200">
    <property type="component" value="Unassembled WGS sequence"/>
</dbReference>
<evidence type="ECO:0000313" key="2">
    <source>
        <dbReference type="Proteomes" id="UP000800200"/>
    </source>
</evidence>
<proteinExistence type="predicted"/>
<accession>A0A6A6EFT1</accession>
<dbReference type="EMBL" id="ML994618">
    <property type="protein sequence ID" value="KAF2190381.1"/>
    <property type="molecule type" value="Genomic_DNA"/>
</dbReference>
<protein>
    <submittedName>
        <fullName evidence="1">Uncharacterized protein</fullName>
    </submittedName>
</protein>
<sequence length="106" mass="12312">LHLQLGGFIADWLQALLDLCYRHIKVTLLWDPEGGPYRILLEFTFELTKKYLSIKNMNTFPILEIIYDPSLSFSPYVCLLSPLFADREFAAYNFTSPEELMLFASL</sequence>